<dbReference type="Gramene" id="TraesJAG3D03G01821880.1">
    <property type="protein sequence ID" value="TraesJAG3D03G01821880.1.CDS1"/>
    <property type="gene ID" value="TraesJAG3D03G01821880"/>
</dbReference>
<evidence type="ECO:0000256" key="15">
    <source>
        <dbReference type="PROSITE-ProRule" id="PRU10141"/>
    </source>
</evidence>
<dbReference type="Gramene" id="TraesNOR3D03G01840550.1">
    <property type="protein sequence ID" value="TraesNOR3D03G01840550.1.CDS1"/>
    <property type="gene ID" value="TraesNOR3D03G01840550"/>
</dbReference>
<sequence>MPGLIWLCVLLIVSFHDDGVAVAGVGEFIYNGFAGSNLCLNGAASVTREGVLTLTSNNFNIQGHGFFPEAVPLIGPHGKSMSFSTTFVFAITPYHSGRSGDGLAFVICAAPDLSTALPGPYLGLVDPYNKFPATNPFFAIELDTAKDLEFEDIDNNHVAVDLNSLKSASSSTAGYYIDIDDDTEGYATEASFKALRLSNGNPMQVWVDYNSYNGQLDVALAPVPMSKPSLPLLSYSGYSVNLAKFLGFNDTVHVGFSAATGDEHGGTHQILGWSFSMSGPAKPLDYSLLPLKQEKDFKKKLIKWLLASSFIILLAGIIIACLLIRRWRKTRHEERTDQDWEAELGPRRFAYKDLRRATHGFHEMQLLGKGGFGQVYRGVLASSGIDIAVKRVSSDSRQGLTEFTAEIIILGRIRHRNLVRLVGYCRHKDELLLVYEYMPNGSLDSYLHAQTSSHVTLCWPQRLHIIKGVASGLLYLHEDWEQVVLHRDIKASNILLDGEMNGRLGDFGLARLHDHGADAHTTHVAGTRGYLAPELTRFGKATKATDVYAFGAFILEVTCGRRPVGLNVRGELLVLVQWVRNTWASCSGLIVDTVDPRLDDFVTNEAELVLKLGLLCSHPLPAARPGMRLVMHYLDGDLPLPEFSPGYLNITDVDQVLDEVPPSVSNTITGLSGGR</sequence>
<dbReference type="Gramene" id="TraesMAC3D03G01811890.2">
    <property type="protein sequence ID" value="TraesMAC3D03G01811890.2.CDS1"/>
    <property type="gene ID" value="TraesMAC3D03G01811890"/>
</dbReference>
<proteinExistence type="inferred from homology"/>
<dbReference type="Gramene" id="TraesLAC3D03G01754990.1">
    <property type="protein sequence ID" value="TraesLAC3D03G01754990.1.CDS1"/>
    <property type="gene ID" value="TraesLAC3D03G01754990"/>
</dbReference>
<dbReference type="GO" id="GO:0030246">
    <property type="term" value="F:carbohydrate binding"/>
    <property type="evidence" value="ECO:0007669"/>
    <property type="project" value="UniProtKB-KW"/>
</dbReference>
<feature type="domain" description="Protein kinase" evidence="18">
    <location>
        <begin position="361"/>
        <end position="643"/>
    </location>
</feature>
<gene>
    <name evidence="19" type="ORF">CFC21_045773</name>
</gene>
<comment type="caution">
    <text evidence="19">The sequence shown here is derived from an EMBL/GenBank/DDBJ whole genome shotgun (WGS) entry which is preliminary data.</text>
</comment>
<dbReference type="FunFam" id="1.10.510.10:FF:000517">
    <property type="entry name" value="Putative receptor kinase Lecrk"/>
    <property type="match status" value="1"/>
</dbReference>
<reference evidence="19" key="1">
    <citation type="journal article" date="2017" name="Gigascience">
        <title>The first near-complete assembly of the hexaploid bread wheat genome, Triticum aestivum.</title>
        <authorList>
            <person name="Zimin A.V."/>
            <person name="Puiu D."/>
            <person name="Hall R."/>
            <person name="Kingan S."/>
            <person name="Clavijo B.J."/>
            <person name="Salzberg S.L."/>
        </authorList>
    </citation>
    <scope>NUCLEOTIDE SEQUENCE</scope>
    <source>
        <tissue evidence="19">Leaf</tissue>
    </source>
</reference>
<evidence type="ECO:0000256" key="8">
    <source>
        <dbReference type="ARBA" id="ARBA00022729"/>
    </source>
</evidence>
<evidence type="ECO:0000256" key="7">
    <source>
        <dbReference type="ARBA" id="ARBA00022692"/>
    </source>
</evidence>
<keyword evidence="12 15" id="KW-0067">ATP-binding</keyword>
<organism evidence="19">
    <name type="scientific">Triticum aestivum</name>
    <name type="common">Wheat</name>
    <dbReference type="NCBI Taxonomy" id="4565"/>
    <lineage>
        <taxon>Eukaryota</taxon>
        <taxon>Viridiplantae</taxon>
        <taxon>Streptophyta</taxon>
        <taxon>Embryophyta</taxon>
        <taxon>Tracheophyta</taxon>
        <taxon>Spermatophyta</taxon>
        <taxon>Magnoliopsida</taxon>
        <taxon>Liliopsida</taxon>
        <taxon>Poales</taxon>
        <taxon>Poaceae</taxon>
        <taxon>BOP clade</taxon>
        <taxon>Pooideae</taxon>
        <taxon>Triticodae</taxon>
        <taxon>Triticeae</taxon>
        <taxon>Triticinae</taxon>
        <taxon>Triticum</taxon>
    </lineage>
</organism>
<dbReference type="InterPro" id="IPR050528">
    <property type="entry name" value="L-type_Lectin-RKs"/>
</dbReference>
<evidence type="ECO:0000259" key="18">
    <source>
        <dbReference type="PROSITE" id="PS50011"/>
    </source>
</evidence>
<evidence type="ECO:0000256" key="9">
    <source>
        <dbReference type="ARBA" id="ARBA00022734"/>
    </source>
</evidence>
<dbReference type="Gene3D" id="1.10.510.10">
    <property type="entry name" value="Transferase(Phosphotransferase) domain 1"/>
    <property type="match status" value="1"/>
</dbReference>
<dbReference type="FunFam" id="3.30.200.20:FF:000039">
    <property type="entry name" value="receptor-like protein kinase FERONIA"/>
    <property type="match status" value="1"/>
</dbReference>
<dbReference type="PROSITE" id="PS50011">
    <property type="entry name" value="PROTEIN_KINASE_DOM"/>
    <property type="match status" value="1"/>
</dbReference>
<evidence type="ECO:0000256" key="6">
    <source>
        <dbReference type="ARBA" id="ARBA00022679"/>
    </source>
</evidence>
<dbReference type="InterPro" id="IPR000719">
    <property type="entry name" value="Prot_kinase_dom"/>
</dbReference>
<dbReference type="GO" id="GO:0005524">
    <property type="term" value="F:ATP binding"/>
    <property type="evidence" value="ECO:0007669"/>
    <property type="project" value="UniProtKB-UniRule"/>
</dbReference>
<keyword evidence="5" id="KW-0723">Serine/threonine-protein kinase</keyword>
<evidence type="ECO:0000256" key="13">
    <source>
        <dbReference type="ARBA" id="ARBA00022989"/>
    </source>
</evidence>
<dbReference type="Gramene" id="TraesNOR3D03G01840550.2">
    <property type="protein sequence ID" value="TraesNOR3D03G01840550.2.CDS1"/>
    <property type="gene ID" value="TraesNOR3D03G01840550"/>
</dbReference>
<dbReference type="Gene3D" id="3.30.200.20">
    <property type="entry name" value="Phosphorylase Kinase, domain 1"/>
    <property type="match status" value="1"/>
</dbReference>
<evidence type="ECO:0000256" key="1">
    <source>
        <dbReference type="ARBA" id="ARBA00004251"/>
    </source>
</evidence>
<dbReference type="Gramene" id="TraesJUL3D03G01832060.1">
    <property type="protein sequence ID" value="TraesJUL3D03G01832060.1.CDS1"/>
    <property type="gene ID" value="TraesJUL3D03G01832060"/>
</dbReference>
<evidence type="ECO:0000256" key="5">
    <source>
        <dbReference type="ARBA" id="ARBA00022527"/>
    </source>
</evidence>
<evidence type="ECO:0000256" key="17">
    <source>
        <dbReference type="SAM" id="SignalP"/>
    </source>
</evidence>
<keyword evidence="7 16" id="KW-0812">Transmembrane</keyword>
<dbReference type="AlphaFoldDB" id="A0A9R1JZ02"/>
<evidence type="ECO:0000256" key="11">
    <source>
        <dbReference type="ARBA" id="ARBA00022777"/>
    </source>
</evidence>
<dbReference type="SUPFAM" id="SSF56112">
    <property type="entry name" value="Protein kinase-like (PK-like)"/>
    <property type="match status" value="1"/>
</dbReference>
<dbReference type="CDD" id="cd06899">
    <property type="entry name" value="lectin_legume_LecRK_Arcelin_ConA"/>
    <property type="match status" value="1"/>
</dbReference>
<dbReference type="OrthoDB" id="669709at2759"/>
<keyword evidence="8 17" id="KW-0732">Signal</keyword>
<dbReference type="InterPro" id="IPR013320">
    <property type="entry name" value="ConA-like_dom_sf"/>
</dbReference>
<dbReference type="Gramene" id="TraesARI3D03G01845820.2">
    <property type="protein sequence ID" value="TraesARI3D03G01845820.2.CDS1"/>
    <property type="gene ID" value="TraesARI3D03G01845820"/>
</dbReference>
<dbReference type="Pfam" id="PF00139">
    <property type="entry name" value="Lectin_legB"/>
    <property type="match status" value="1"/>
</dbReference>
<dbReference type="PANTHER" id="PTHR27007">
    <property type="match status" value="1"/>
</dbReference>
<name>A0A9R1JZ02_WHEAT</name>
<keyword evidence="14 16" id="KW-0472">Membrane</keyword>
<dbReference type="GO" id="GO:0005886">
    <property type="term" value="C:plasma membrane"/>
    <property type="evidence" value="ECO:0007669"/>
    <property type="project" value="UniProtKB-SubCell"/>
</dbReference>
<evidence type="ECO:0000256" key="4">
    <source>
        <dbReference type="ARBA" id="ARBA00022475"/>
    </source>
</evidence>
<keyword evidence="13 16" id="KW-1133">Transmembrane helix</keyword>
<reference evidence="19" key="2">
    <citation type="submission" date="2020-03" db="EMBL/GenBank/DDBJ databases">
        <title>The second near-complete assembly of the hexaploid bread wheat (Triticum aestivum) genome.</title>
        <authorList>
            <person name="Zimin A.V."/>
            <person name="Puiu D."/>
            <person name="Shumante A."/>
            <person name="Alonge M."/>
            <person name="Salzberg S.L."/>
        </authorList>
    </citation>
    <scope>NUCLEOTIDE SEQUENCE</scope>
    <source>
        <tissue evidence="19">Leaf</tissue>
    </source>
</reference>
<feature type="transmembrane region" description="Helical" evidence="16">
    <location>
        <begin position="301"/>
        <end position="324"/>
    </location>
</feature>
<dbReference type="Gramene" id="TraesKAR3D01G0033910.1">
    <property type="protein sequence ID" value="cds.TraesKAR3D01G0033910.1"/>
    <property type="gene ID" value="TraesKAR3D01G0033910"/>
</dbReference>
<evidence type="ECO:0000256" key="12">
    <source>
        <dbReference type="ARBA" id="ARBA00022840"/>
    </source>
</evidence>
<comment type="subcellular location">
    <subcellularLocation>
        <location evidence="1">Cell membrane</location>
        <topology evidence="1">Single-pass type I membrane protein</topology>
    </subcellularLocation>
</comment>
<feature type="chain" id="PRO_5040274764" description="Protein kinase domain-containing protein" evidence="17">
    <location>
        <begin position="22"/>
        <end position="675"/>
    </location>
</feature>
<evidence type="ECO:0000256" key="10">
    <source>
        <dbReference type="ARBA" id="ARBA00022741"/>
    </source>
</evidence>
<accession>A0A9R1JZ02</accession>
<keyword evidence="4" id="KW-1003">Cell membrane</keyword>
<evidence type="ECO:0000313" key="19">
    <source>
        <dbReference type="EMBL" id="KAF7034805.1"/>
    </source>
</evidence>
<keyword evidence="11" id="KW-0418">Kinase</keyword>
<dbReference type="CDD" id="cd14066">
    <property type="entry name" value="STKc_IRAK"/>
    <property type="match status" value="1"/>
</dbReference>
<evidence type="ECO:0000256" key="14">
    <source>
        <dbReference type="ARBA" id="ARBA00023136"/>
    </source>
</evidence>
<keyword evidence="9" id="KW-0430">Lectin</keyword>
<dbReference type="SMART" id="SM00220">
    <property type="entry name" value="S_TKc"/>
    <property type="match status" value="1"/>
</dbReference>
<dbReference type="InterPro" id="IPR017441">
    <property type="entry name" value="Protein_kinase_ATP_BS"/>
</dbReference>
<comment type="similarity">
    <text evidence="2">In the N-terminal section; belongs to the leguminous lectin family.</text>
</comment>
<dbReference type="InterPro" id="IPR011009">
    <property type="entry name" value="Kinase-like_dom_sf"/>
</dbReference>
<dbReference type="EMBL" id="CM022219">
    <property type="protein sequence ID" value="KAF7034805.1"/>
    <property type="molecule type" value="Genomic_DNA"/>
</dbReference>
<dbReference type="Gramene" id="TraesARI3D03G01845820.1">
    <property type="protein sequence ID" value="TraesARI3D03G01845820.1.CDS1"/>
    <property type="gene ID" value="TraesARI3D03G01845820"/>
</dbReference>
<keyword evidence="6" id="KW-0808">Transferase</keyword>
<comment type="similarity">
    <text evidence="3">In the C-terminal section; belongs to the protein kinase superfamily. Ser/Thr protein kinase family.</text>
</comment>
<evidence type="ECO:0000256" key="16">
    <source>
        <dbReference type="SAM" id="Phobius"/>
    </source>
</evidence>
<keyword evidence="10 15" id="KW-0547">Nucleotide-binding</keyword>
<dbReference type="FunFam" id="2.60.120.200:FF:000112">
    <property type="entry name" value="L-type lectin-domain containing receptor kinase V.9"/>
    <property type="match status" value="1"/>
</dbReference>
<evidence type="ECO:0000256" key="3">
    <source>
        <dbReference type="ARBA" id="ARBA00010217"/>
    </source>
</evidence>
<dbReference type="Proteomes" id="UP000815260">
    <property type="component" value="Chromosome 3D"/>
</dbReference>
<dbReference type="Gramene" id="TraesSTA3D03G01808550.1">
    <property type="protein sequence ID" value="TraesSTA3D03G01808550.1.CDS1"/>
    <property type="gene ID" value="TraesSTA3D03G01808550"/>
</dbReference>
<protein>
    <recommendedName>
        <fullName evidence="18">Protein kinase domain-containing protein</fullName>
    </recommendedName>
</protein>
<dbReference type="SUPFAM" id="SSF49899">
    <property type="entry name" value="Concanavalin A-like lectins/glucanases"/>
    <property type="match status" value="1"/>
</dbReference>
<dbReference type="Gramene" id="TraesMAC3D03G01811890.1">
    <property type="protein sequence ID" value="TraesMAC3D03G01811890.1.CDS1"/>
    <property type="gene ID" value="TraesMAC3D03G01811890"/>
</dbReference>
<dbReference type="PROSITE" id="PS00107">
    <property type="entry name" value="PROTEIN_KINASE_ATP"/>
    <property type="match status" value="1"/>
</dbReference>
<evidence type="ECO:0000256" key="2">
    <source>
        <dbReference type="ARBA" id="ARBA00008536"/>
    </source>
</evidence>
<dbReference type="GO" id="GO:0004674">
    <property type="term" value="F:protein serine/threonine kinase activity"/>
    <property type="evidence" value="ECO:0007669"/>
    <property type="project" value="UniProtKB-KW"/>
</dbReference>
<dbReference type="Gramene" id="TraesLDM3D03G01811890.1">
    <property type="protein sequence ID" value="TraesLDM3D03G01811890.1.CDS1"/>
    <property type="gene ID" value="TraesLDM3D03G01811890"/>
</dbReference>
<dbReference type="Gene3D" id="2.60.120.200">
    <property type="match status" value="1"/>
</dbReference>
<dbReference type="Pfam" id="PF00069">
    <property type="entry name" value="Pkinase"/>
    <property type="match status" value="1"/>
</dbReference>
<dbReference type="InterPro" id="IPR008271">
    <property type="entry name" value="Ser/Thr_kinase_AS"/>
</dbReference>
<dbReference type="InterPro" id="IPR001220">
    <property type="entry name" value="Legume_lectin_dom"/>
</dbReference>
<dbReference type="PROSITE" id="PS00108">
    <property type="entry name" value="PROTEIN_KINASE_ST"/>
    <property type="match status" value="1"/>
</dbReference>
<feature type="signal peptide" evidence="17">
    <location>
        <begin position="1"/>
        <end position="21"/>
    </location>
</feature>
<feature type="binding site" evidence="15">
    <location>
        <position position="390"/>
    </location>
    <ligand>
        <name>ATP</name>
        <dbReference type="ChEBI" id="CHEBI:30616"/>
    </ligand>
</feature>